<dbReference type="EC" id="2.3.-.-" evidence="2"/>
<feature type="domain" description="N-acetyltransferase" evidence="1">
    <location>
        <begin position="11"/>
        <end position="168"/>
    </location>
</feature>
<dbReference type="InterPro" id="IPR051531">
    <property type="entry name" value="N-acetyltransferase"/>
</dbReference>
<dbReference type="PANTHER" id="PTHR43792:SF1">
    <property type="entry name" value="N-ACETYLTRANSFERASE DOMAIN-CONTAINING PROTEIN"/>
    <property type="match status" value="1"/>
</dbReference>
<dbReference type="Gene3D" id="3.40.630.30">
    <property type="match status" value="1"/>
</dbReference>
<reference evidence="3" key="1">
    <citation type="journal article" date="2019" name="Int. J. Syst. Evol. Microbiol.">
        <title>The Global Catalogue of Microorganisms (GCM) 10K type strain sequencing project: providing services to taxonomists for standard genome sequencing and annotation.</title>
        <authorList>
            <consortium name="The Broad Institute Genomics Platform"/>
            <consortium name="The Broad Institute Genome Sequencing Center for Infectious Disease"/>
            <person name="Wu L."/>
            <person name="Ma J."/>
        </authorList>
    </citation>
    <scope>NUCLEOTIDE SEQUENCE [LARGE SCALE GENOMIC DNA]</scope>
    <source>
        <strain evidence="3">CGMCC 4.7317</strain>
    </source>
</reference>
<keyword evidence="2" id="KW-0012">Acyltransferase</keyword>
<dbReference type="SUPFAM" id="SSF55729">
    <property type="entry name" value="Acyl-CoA N-acyltransferases (Nat)"/>
    <property type="match status" value="1"/>
</dbReference>
<accession>A0ABW1SY52</accession>
<evidence type="ECO:0000313" key="3">
    <source>
        <dbReference type="Proteomes" id="UP001596138"/>
    </source>
</evidence>
<dbReference type="PROSITE" id="PS51186">
    <property type="entry name" value="GNAT"/>
    <property type="match status" value="1"/>
</dbReference>
<comment type="caution">
    <text evidence="2">The sequence shown here is derived from an EMBL/GenBank/DDBJ whole genome shotgun (WGS) entry which is preliminary data.</text>
</comment>
<dbReference type="InterPro" id="IPR000182">
    <property type="entry name" value="GNAT_dom"/>
</dbReference>
<sequence length="168" mass="17676">MSTPALVTERLDLEPLRVEHAAEMVDVLSDPSLYVVTGGEPPTVAQLEARYARQVLGRSDDGQETWHNWVARERAGGSAVGFLQATVTASASAVVAELAWVVGTPWQGHGYASEAAAALVTAMTEAGAVEVIAHIAPGHTASERVAARIGLRPTDVVHDGETRWSSLG</sequence>
<dbReference type="InterPro" id="IPR016181">
    <property type="entry name" value="Acyl_CoA_acyltransferase"/>
</dbReference>
<organism evidence="2 3">
    <name type="scientific">Longivirga aurantiaca</name>
    <dbReference type="NCBI Taxonomy" id="1837743"/>
    <lineage>
        <taxon>Bacteria</taxon>
        <taxon>Bacillati</taxon>
        <taxon>Actinomycetota</taxon>
        <taxon>Actinomycetes</taxon>
        <taxon>Sporichthyales</taxon>
        <taxon>Sporichthyaceae</taxon>
        <taxon>Longivirga</taxon>
    </lineage>
</organism>
<protein>
    <submittedName>
        <fullName evidence="2">GNAT family N-acetyltransferase</fullName>
        <ecNumber evidence="2">2.3.-.-</ecNumber>
    </submittedName>
</protein>
<dbReference type="GO" id="GO:0016746">
    <property type="term" value="F:acyltransferase activity"/>
    <property type="evidence" value="ECO:0007669"/>
    <property type="project" value="UniProtKB-KW"/>
</dbReference>
<dbReference type="Proteomes" id="UP001596138">
    <property type="component" value="Unassembled WGS sequence"/>
</dbReference>
<gene>
    <name evidence="2" type="ORF">ACFQGU_02690</name>
</gene>
<evidence type="ECO:0000259" key="1">
    <source>
        <dbReference type="PROSITE" id="PS51186"/>
    </source>
</evidence>
<keyword evidence="2" id="KW-0808">Transferase</keyword>
<evidence type="ECO:0000313" key="2">
    <source>
        <dbReference type="EMBL" id="MFC6236770.1"/>
    </source>
</evidence>
<dbReference type="RefSeq" id="WP_386763951.1">
    <property type="nucleotide sequence ID" value="NZ_JBHSTI010000002.1"/>
</dbReference>
<dbReference type="PANTHER" id="PTHR43792">
    <property type="entry name" value="GNAT FAMILY, PUTATIVE (AFU_ORTHOLOGUE AFUA_3G00765)-RELATED-RELATED"/>
    <property type="match status" value="1"/>
</dbReference>
<name>A0ABW1SY52_9ACTN</name>
<dbReference type="Pfam" id="PF13302">
    <property type="entry name" value="Acetyltransf_3"/>
    <property type="match status" value="1"/>
</dbReference>
<proteinExistence type="predicted"/>
<keyword evidence="3" id="KW-1185">Reference proteome</keyword>
<dbReference type="EMBL" id="JBHSTI010000002">
    <property type="protein sequence ID" value="MFC6236770.1"/>
    <property type="molecule type" value="Genomic_DNA"/>
</dbReference>